<dbReference type="PRINTS" id="PR00421">
    <property type="entry name" value="THIOREDOXIN"/>
</dbReference>
<gene>
    <name evidence="9" type="primary">trxA</name>
    <name evidence="9" type="ORF">ACFOUW_32840</name>
</gene>
<keyword evidence="3" id="KW-0249">Electron transport</keyword>
<dbReference type="InterPro" id="IPR017937">
    <property type="entry name" value="Thioredoxin_CS"/>
</dbReference>
<sequence>MLGTTNDLTITVTDEDFEARVLRSELPVLVDFWATWCPPCHQLAPVLAALASEYAGRVTFATLDVDANQQTTIQYGVRGMPTMLLFRAGEPVGGTVGAQPKSRLKAQLDAWLET</sequence>
<dbReference type="InterPro" id="IPR013766">
    <property type="entry name" value="Thioredoxin_domain"/>
</dbReference>
<evidence type="ECO:0000259" key="8">
    <source>
        <dbReference type="PROSITE" id="PS51352"/>
    </source>
</evidence>
<dbReference type="Gene3D" id="3.40.30.10">
    <property type="entry name" value="Glutaredoxin"/>
    <property type="match status" value="1"/>
</dbReference>
<dbReference type="PANTHER" id="PTHR45663">
    <property type="entry name" value="GEO12009P1"/>
    <property type="match status" value="1"/>
</dbReference>
<keyword evidence="10" id="KW-1185">Reference proteome</keyword>
<comment type="caution">
    <text evidence="9">The sequence shown here is derived from an EMBL/GenBank/DDBJ whole genome shotgun (WGS) entry which is preliminary data.</text>
</comment>
<dbReference type="Pfam" id="PF00085">
    <property type="entry name" value="Thioredoxin"/>
    <property type="match status" value="1"/>
</dbReference>
<keyword evidence="5" id="KW-0676">Redox-active center</keyword>
<dbReference type="PROSITE" id="PS00194">
    <property type="entry name" value="THIOREDOXIN_1"/>
    <property type="match status" value="1"/>
</dbReference>
<keyword evidence="2" id="KW-0813">Transport</keyword>
<organism evidence="9 10">
    <name type="scientific">Tenggerimyces flavus</name>
    <dbReference type="NCBI Taxonomy" id="1708749"/>
    <lineage>
        <taxon>Bacteria</taxon>
        <taxon>Bacillati</taxon>
        <taxon>Actinomycetota</taxon>
        <taxon>Actinomycetes</taxon>
        <taxon>Propionibacteriales</taxon>
        <taxon>Nocardioidaceae</taxon>
        <taxon>Tenggerimyces</taxon>
    </lineage>
</organism>
<evidence type="ECO:0000313" key="9">
    <source>
        <dbReference type="EMBL" id="MFC3765662.1"/>
    </source>
</evidence>
<evidence type="ECO:0000313" key="10">
    <source>
        <dbReference type="Proteomes" id="UP001595699"/>
    </source>
</evidence>
<accession>A0ABV7YKV5</accession>
<dbReference type="PIRSF" id="PIRSF000077">
    <property type="entry name" value="Thioredoxin"/>
    <property type="match status" value="1"/>
</dbReference>
<proteinExistence type="inferred from homology"/>
<dbReference type="PANTHER" id="PTHR45663:SF11">
    <property type="entry name" value="GEO12009P1"/>
    <property type="match status" value="1"/>
</dbReference>
<evidence type="ECO:0000256" key="3">
    <source>
        <dbReference type="ARBA" id="ARBA00022982"/>
    </source>
</evidence>
<evidence type="ECO:0000256" key="5">
    <source>
        <dbReference type="ARBA" id="ARBA00023284"/>
    </source>
</evidence>
<evidence type="ECO:0000256" key="7">
    <source>
        <dbReference type="PIRNR" id="PIRNR000077"/>
    </source>
</evidence>
<dbReference type="SUPFAM" id="SSF52833">
    <property type="entry name" value="Thioredoxin-like"/>
    <property type="match status" value="1"/>
</dbReference>
<comment type="similarity">
    <text evidence="1 7">Belongs to the thioredoxin family.</text>
</comment>
<dbReference type="Proteomes" id="UP001595699">
    <property type="component" value="Unassembled WGS sequence"/>
</dbReference>
<dbReference type="NCBIfam" id="TIGR01068">
    <property type="entry name" value="thioredoxin"/>
    <property type="match status" value="1"/>
</dbReference>
<dbReference type="InterPro" id="IPR036249">
    <property type="entry name" value="Thioredoxin-like_sf"/>
</dbReference>
<feature type="domain" description="Thioredoxin" evidence="8">
    <location>
        <begin position="1"/>
        <end position="113"/>
    </location>
</feature>
<dbReference type="CDD" id="cd02947">
    <property type="entry name" value="TRX_family"/>
    <property type="match status" value="1"/>
</dbReference>
<dbReference type="RefSeq" id="WP_205116457.1">
    <property type="nucleotide sequence ID" value="NZ_JAFBCM010000001.1"/>
</dbReference>
<evidence type="ECO:0000256" key="4">
    <source>
        <dbReference type="ARBA" id="ARBA00023157"/>
    </source>
</evidence>
<dbReference type="PROSITE" id="PS51352">
    <property type="entry name" value="THIOREDOXIN_2"/>
    <property type="match status" value="1"/>
</dbReference>
<protein>
    <recommendedName>
        <fullName evidence="6 7">Thioredoxin</fullName>
    </recommendedName>
</protein>
<dbReference type="InterPro" id="IPR005746">
    <property type="entry name" value="Thioredoxin"/>
</dbReference>
<reference evidence="10" key="1">
    <citation type="journal article" date="2019" name="Int. J. Syst. Evol. Microbiol.">
        <title>The Global Catalogue of Microorganisms (GCM) 10K type strain sequencing project: providing services to taxonomists for standard genome sequencing and annotation.</title>
        <authorList>
            <consortium name="The Broad Institute Genomics Platform"/>
            <consortium name="The Broad Institute Genome Sequencing Center for Infectious Disease"/>
            <person name="Wu L."/>
            <person name="Ma J."/>
        </authorList>
    </citation>
    <scope>NUCLEOTIDE SEQUENCE [LARGE SCALE GENOMIC DNA]</scope>
    <source>
        <strain evidence="10">CGMCC 4.7241</strain>
    </source>
</reference>
<evidence type="ECO:0000256" key="6">
    <source>
        <dbReference type="NCBIfam" id="TIGR01068"/>
    </source>
</evidence>
<evidence type="ECO:0000256" key="2">
    <source>
        <dbReference type="ARBA" id="ARBA00022448"/>
    </source>
</evidence>
<name>A0ABV7YKV5_9ACTN</name>
<dbReference type="EMBL" id="JBHRZH010000041">
    <property type="protein sequence ID" value="MFC3765662.1"/>
    <property type="molecule type" value="Genomic_DNA"/>
</dbReference>
<evidence type="ECO:0000256" key="1">
    <source>
        <dbReference type="ARBA" id="ARBA00008987"/>
    </source>
</evidence>
<keyword evidence="4" id="KW-1015">Disulfide bond</keyword>